<name>A0A1M5QFH7_STRHI</name>
<organism evidence="2 3">
    <name type="scientific">Streptoalloteichus hindustanus</name>
    <dbReference type="NCBI Taxonomy" id="2017"/>
    <lineage>
        <taxon>Bacteria</taxon>
        <taxon>Bacillati</taxon>
        <taxon>Actinomycetota</taxon>
        <taxon>Actinomycetes</taxon>
        <taxon>Pseudonocardiales</taxon>
        <taxon>Pseudonocardiaceae</taxon>
        <taxon>Streptoalloteichus</taxon>
    </lineage>
</organism>
<reference evidence="2 3" key="1">
    <citation type="submission" date="2016-11" db="EMBL/GenBank/DDBJ databases">
        <authorList>
            <person name="Jaros S."/>
            <person name="Januszkiewicz K."/>
            <person name="Wedrychowicz H."/>
        </authorList>
    </citation>
    <scope>NUCLEOTIDE SEQUENCE [LARGE SCALE GENOMIC DNA]</scope>
    <source>
        <strain evidence="2 3">DSM 44523</strain>
    </source>
</reference>
<proteinExistence type="predicted"/>
<sequence>MSWVEDFLVSDTACDTQARSALHALRIHREALRALVEAGAPVGRLECLESVQEWDLALDQVLNAEALWADLVEVVTARWLAWRALLRAVEADHQRWLLAQHPDSEPAKTRPVLRLVPTGDTGGDNNGNRSGENNGSGKE</sequence>
<keyword evidence="3" id="KW-1185">Reference proteome</keyword>
<dbReference type="Proteomes" id="UP000184501">
    <property type="component" value="Unassembled WGS sequence"/>
</dbReference>
<evidence type="ECO:0000313" key="3">
    <source>
        <dbReference type="Proteomes" id="UP000184501"/>
    </source>
</evidence>
<accession>A0A1M5QFH7</accession>
<evidence type="ECO:0000256" key="1">
    <source>
        <dbReference type="SAM" id="MobiDB-lite"/>
    </source>
</evidence>
<dbReference type="RefSeq" id="WP_073490176.1">
    <property type="nucleotide sequence ID" value="NZ_FQVN01000024.1"/>
</dbReference>
<protein>
    <submittedName>
        <fullName evidence="2">Uncharacterized protein</fullName>
    </submittedName>
</protein>
<dbReference type="AlphaFoldDB" id="A0A1M5QFH7"/>
<gene>
    <name evidence="2" type="ORF">SAMN05444320_12410</name>
</gene>
<evidence type="ECO:0000313" key="2">
    <source>
        <dbReference type="EMBL" id="SHH12817.1"/>
    </source>
</evidence>
<feature type="region of interest" description="Disordered" evidence="1">
    <location>
        <begin position="99"/>
        <end position="139"/>
    </location>
</feature>
<dbReference type="STRING" id="2017.SAMN05444320_12410"/>
<feature type="compositionally biased region" description="Low complexity" evidence="1">
    <location>
        <begin position="126"/>
        <end position="139"/>
    </location>
</feature>
<dbReference type="EMBL" id="FQVN01000024">
    <property type="protein sequence ID" value="SHH12817.1"/>
    <property type="molecule type" value="Genomic_DNA"/>
</dbReference>